<evidence type="ECO:0000313" key="1">
    <source>
        <dbReference type="EMBL" id="MFD0621753.1"/>
    </source>
</evidence>
<comment type="caution">
    <text evidence="1">The sequence shown here is derived from an EMBL/GenBank/DDBJ whole genome shotgun (WGS) entry which is preliminary data.</text>
</comment>
<keyword evidence="2" id="KW-1185">Reference proteome</keyword>
<gene>
    <name evidence="1" type="ORF">ACFQ2K_01970</name>
</gene>
<accession>A0ABW2WKS4</accession>
<proteinExistence type="predicted"/>
<sequence length="77" mass="8027">MLYVVALVVTFAVNIPLNNELAAIGDPARAGDLSVVDRSKGVWETTNILRTLLCTAALGCLAHCLKLHGRGAAGVPD</sequence>
<dbReference type="Pfam" id="PF08592">
    <property type="entry name" value="Anthrone_oxy"/>
    <property type="match status" value="1"/>
</dbReference>
<dbReference type="Proteomes" id="UP001596915">
    <property type="component" value="Unassembled WGS sequence"/>
</dbReference>
<protein>
    <submittedName>
        <fullName evidence="1">Anthrone oxygenase family protein</fullName>
    </submittedName>
</protein>
<organism evidence="1 2">
    <name type="scientific">Streptomyces sanglieri</name>
    <dbReference type="NCBI Taxonomy" id="193460"/>
    <lineage>
        <taxon>Bacteria</taxon>
        <taxon>Bacillati</taxon>
        <taxon>Actinomycetota</taxon>
        <taxon>Actinomycetes</taxon>
        <taxon>Kitasatosporales</taxon>
        <taxon>Streptomycetaceae</taxon>
        <taxon>Streptomyces</taxon>
    </lineage>
</organism>
<dbReference type="EMBL" id="JBHTGL010000003">
    <property type="protein sequence ID" value="MFD0621753.1"/>
    <property type="molecule type" value="Genomic_DNA"/>
</dbReference>
<evidence type="ECO:0000313" key="2">
    <source>
        <dbReference type="Proteomes" id="UP001596915"/>
    </source>
</evidence>
<dbReference type="InterPro" id="IPR013901">
    <property type="entry name" value="Anthrone_oxy"/>
</dbReference>
<name>A0ABW2WKS4_9ACTN</name>
<reference evidence="2" key="1">
    <citation type="journal article" date="2019" name="Int. J. Syst. Evol. Microbiol.">
        <title>The Global Catalogue of Microorganisms (GCM) 10K type strain sequencing project: providing services to taxonomists for standard genome sequencing and annotation.</title>
        <authorList>
            <consortium name="The Broad Institute Genomics Platform"/>
            <consortium name="The Broad Institute Genome Sequencing Center for Infectious Disease"/>
            <person name="Wu L."/>
            <person name="Ma J."/>
        </authorList>
    </citation>
    <scope>NUCLEOTIDE SEQUENCE [LARGE SCALE GENOMIC DNA]</scope>
    <source>
        <strain evidence="2">JCM 12607</strain>
    </source>
</reference>